<reference evidence="5 6" key="1">
    <citation type="submission" date="2018-07" db="EMBL/GenBank/DDBJ databases">
        <title>A draft genome of a endophytic bacteria, a new species of Pedobacter.</title>
        <authorList>
            <person name="Zhang Z.D."/>
            <person name="Chen Z.J."/>
        </authorList>
    </citation>
    <scope>NUCLEOTIDE SEQUENCE [LARGE SCALE GENOMIC DNA]</scope>
    <source>
        <strain evidence="5 6">RS10</strain>
    </source>
</reference>
<sequence>MHLTHIAPKTKGKLIFTHREPASVHFDKVDLGNEQMLTIVLNGEESQNVTINGVVYEFPAFHIVPLVSGQVFKFEKPEIITAWQYSRDFYCLVDNYFEISCLGLLFSGFTGNLFLSLNDDYREKLRGLQQLFLEEFNTVDTIQTDMLQMLLKRLIILVTRLAKEQYLSGKVYEEEKFDIIRKFNLLVDKEYKRQHQVNYYADLLNKSPKTLTRIFTGFNYCTPSMLIQERIIMEAKRLFCYTNLSVKEIAYDLGFTDAAHFSRFFKNTAKQNPSDYRKQQVSA</sequence>
<dbReference type="PROSITE" id="PS01124">
    <property type="entry name" value="HTH_ARAC_FAMILY_2"/>
    <property type="match status" value="1"/>
</dbReference>
<dbReference type="PANTHER" id="PTHR43280:SF32">
    <property type="entry name" value="TRANSCRIPTIONAL REGULATORY PROTEIN"/>
    <property type="match status" value="1"/>
</dbReference>
<dbReference type="RefSeq" id="WP_113950714.1">
    <property type="nucleotide sequence ID" value="NZ_QNQU01000020.1"/>
</dbReference>
<keyword evidence="1" id="KW-0805">Transcription regulation</keyword>
<dbReference type="AlphaFoldDB" id="A0A366KPL4"/>
<keyword evidence="3" id="KW-0804">Transcription</keyword>
<gene>
    <name evidence="5" type="ORF">DRW42_20555</name>
</gene>
<evidence type="ECO:0000256" key="3">
    <source>
        <dbReference type="ARBA" id="ARBA00023163"/>
    </source>
</evidence>
<dbReference type="InterPro" id="IPR020449">
    <property type="entry name" value="Tscrpt_reg_AraC-type_HTH"/>
</dbReference>
<dbReference type="SUPFAM" id="SSF46689">
    <property type="entry name" value="Homeodomain-like"/>
    <property type="match status" value="1"/>
</dbReference>
<proteinExistence type="predicted"/>
<protein>
    <submittedName>
        <fullName evidence="5">AraC family transcriptional regulator</fullName>
    </submittedName>
</protein>
<dbReference type="GO" id="GO:0003700">
    <property type="term" value="F:DNA-binding transcription factor activity"/>
    <property type="evidence" value="ECO:0007669"/>
    <property type="project" value="InterPro"/>
</dbReference>
<dbReference type="InterPro" id="IPR009057">
    <property type="entry name" value="Homeodomain-like_sf"/>
</dbReference>
<accession>A0A366KPL4</accession>
<dbReference type="GO" id="GO:0043565">
    <property type="term" value="F:sequence-specific DNA binding"/>
    <property type="evidence" value="ECO:0007669"/>
    <property type="project" value="InterPro"/>
</dbReference>
<comment type="caution">
    <text evidence="5">The sequence shown here is derived from an EMBL/GenBank/DDBJ whole genome shotgun (WGS) entry which is preliminary data.</text>
</comment>
<keyword evidence="6" id="KW-1185">Reference proteome</keyword>
<evidence type="ECO:0000313" key="5">
    <source>
        <dbReference type="EMBL" id="RBQ03616.1"/>
    </source>
</evidence>
<organism evidence="5 6">
    <name type="scientific">Pedobacter miscanthi</name>
    <dbReference type="NCBI Taxonomy" id="2259170"/>
    <lineage>
        <taxon>Bacteria</taxon>
        <taxon>Pseudomonadati</taxon>
        <taxon>Bacteroidota</taxon>
        <taxon>Sphingobacteriia</taxon>
        <taxon>Sphingobacteriales</taxon>
        <taxon>Sphingobacteriaceae</taxon>
        <taxon>Pedobacter</taxon>
    </lineage>
</organism>
<dbReference type="PANTHER" id="PTHR43280">
    <property type="entry name" value="ARAC-FAMILY TRANSCRIPTIONAL REGULATOR"/>
    <property type="match status" value="1"/>
</dbReference>
<evidence type="ECO:0000256" key="1">
    <source>
        <dbReference type="ARBA" id="ARBA00023015"/>
    </source>
</evidence>
<dbReference type="OrthoDB" id="9816214at2"/>
<feature type="domain" description="HTH araC/xylS-type" evidence="4">
    <location>
        <begin position="181"/>
        <end position="279"/>
    </location>
</feature>
<evidence type="ECO:0000256" key="2">
    <source>
        <dbReference type="ARBA" id="ARBA00023125"/>
    </source>
</evidence>
<evidence type="ECO:0000259" key="4">
    <source>
        <dbReference type="PROSITE" id="PS01124"/>
    </source>
</evidence>
<dbReference type="Pfam" id="PF12833">
    <property type="entry name" value="HTH_18"/>
    <property type="match status" value="1"/>
</dbReference>
<dbReference type="InterPro" id="IPR018060">
    <property type="entry name" value="HTH_AraC"/>
</dbReference>
<dbReference type="EMBL" id="QNQU01000020">
    <property type="protein sequence ID" value="RBQ03616.1"/>
    <property type="molecule type" value="Genomic_DNA"/>
</dbReference>
<dbReference type="Proteomes" id="UP000252081">
    <property type="component" value="Unassembled WGS sequence"/>
</dbReference>
<keyword evidence="2" id="KW-0238">DNA-binding</keyword>
<dbReference type="Gene3D" id="1.10.10.60">
    <property type="entry name" value="Homeodomain-like"/>
    <property type="match status" value="1"/>
</dbReference>
<evidence type="ECO:0000313" key="6">
    <source>
        <dbReference type="Proteomes" id="UP000252081"/>
    </source>
</evidence>
<name>A0A366KPL4_9SPHI</name>
<dbReference type="SMART" id="SM00342">
    <property type="entry name" value="HTH_ARAC"/>
    <property type="match status" value="1"/>
</dbReference>
<dbReference type="PRINTS" id="PR00032">
    <property type="entry name" value="HTHARAC"/>
</dbReference>